<dbReference type="InterPro" id="IPR051910">
    <property type="entry name" value="ComF/GntX_DNA_util-trans"/>
</dbReference>
<comment type="caution">
    <text evidence="3">The sequence shown here is derived from an EMBL/GenBank/DDBJ whole genome shotgun (WGS) entry which is preliminary data.</text>
</comment>
<feature type="domain" description="Phosphoribosyltransferase" evidence="2">
    <location>
        <begin position="160"/>
        <end position="238"/>
    </location>
</feature>
<organism evidence="3 4">
    <name type="scientific">Pullulanibacillus pueri</name>
    <dbReference type="NCBI Taxonomy" id="1437324"/>
    <lineage>
        <taxon>Bacteria</taxon>
        <taxon>Bacillati</taxon>
        <taxon>Bacillota</taxon>
        <taxon>Bacilli</taxon>
        <taxon>Bacillales</taxon>
        <taxon>Sporolactobacillaceae</taxon>
        <taxon>Pullulanibacillus</taxon>
    </lineage>
</organism>
<dbReference type="PANTHER" id="PTHR47505">
    <property type="entry name" value="DNA UTILIZATION PROTEIN YHGH"/>
    <property type="match status" value="1"/>
</dbReference>
<accession>A0A8J2ZTK2</accession>
<dbReference type="CDD" id="cd06223">
    <property type="entry name" value="PRTases_typeI"/>
    <property type="match status" value="1"/>
</dbReference>
<dbReference type="InterPro" id="IPR029057">
    <property type="entry name" value="PRTase-like"/>
</dbReference>
<dbReference type="SUPFAM" id="SSF53271">
    <property type="entry name" value="PRTase-like"/>
    <property type="match status" value="1"/>
</dbReference>
<protein>
    <submittedName>
        <fullName evidence="3">Amidophosphoribosyltransferase</fullName>
    </submittedName>
</protein>
<dbReference type="InterPro" id="IPR000836">
    <property type="entry name" value="PRTase_dom"/>
</dbReference>
<dbReference type="Proteomes" id="UP000656813">
    <property type="component" value="Unassembled WGS sequence"/>
</dbReference>
<comment type="similarity">
    <text evidence="1">Belongs to the ComF/GntX family.</text>
</comment>
<dbReference type="EMBL" id="BMFV01000003">
    <property type="protein sequence ID" value="GGH76688.1"/>
    <property type="molecule type" value="Genomic_DNA"/>
</dbReference>
<evidence type="ECO:0000313" key="3">
    <source>
        <dbReference type="EMBL" id="GGH76688.1"/>
    </source>
</evidence>
<reference evidence="3" key="1">
    <citation type="journal article" date="2014" name="Int. J. Syst. Evol. Microbiol.">
        <title>Complete genome sequence of Corynebacterium casei LMG S-19264T (=DSM 44701T), isolated from a smear-ripened cheese.</title>
        <authorList>
            <consortium name="US DOE Joint Genome Institute (JGI-PGF)"/>
            <person name="Walter F."/>
            <person name="Albersmeier A."/>
            <person name="Kalinowski J."/>
            <person name="Ruckert C."/>
        </authorList>
    </citation>
    <scope>NUCLEOTIDE SEQUENCE</scope>
    <source>
        <strain evidence="3">CGMCC 1.12777</strain>
    </source>
</reference>
<sequence length="239" mass="27463">MTHCLWCGVSFTPPIRWSTLFELRATEGYCKKCQRKLAPLLHSAALCRLCGRSLDALEPRYVAGDMCSDCQQWEAGEWRGVLEKNRSLYSYNSFLKELMTQFKFRGDAALIKGFKDDLQRLYHRFFKNYLPVPIPISPSRMQERAFNQALLMAELLPVEPVPVLQRTFQNQKQSKKTKSERLQTIQNPFTLAEKQASDVMNRPIVLVDDIYTTGSTVRQAALALQELHPSRIASMTLAR</sequence>
<evidence type="ECO:0000313" key="4">
    <source>
        <dbReference type="Proteomes" id="UP000656813"/>
    </source>
</evidence>
<evidence type="ECO:0000256" key="1">
    <source>
        <dbReference type="ARBA" id="ARBA00008007"/>
    </source>
</evidence>
<evidence type="ECO:0000259" key="2">
    <source>
        <dbReference type="Pfam" id="PF00156"/>
    </source>
</evidence>
<dbReference type="Gene3D" id="3.40.50.2020">
    <property type="match status" value="1"/>
</dbReference>
<gene>
    <name evidence="3" type="primary">comFC</name>
    <name evidence="3" type="ORF">GCM10007096_07490</name>
</gene>
<keyword evidence="4" id="KW-1185">Reference proteome</keyword>
<dbReference type="AlphaFoldDB" id="A0A8J2ZTK2"/>
<dbReference type="RefSeq" id="WP_188496052.1">
    <property type="nucleotide sequence ID" value="NZ_BMFV01000003.1"/>
</dbReference>
<name>A0A8J2ZTK2_9BACL</name>
<dbReference type="PANTHER" id="PTHR47505:SF1">
    <property type="entry name" value="DNA UTILIZATION PROTEIN YHGH"/>
    <property type="match status" value="1"/>
</dbReference>
<reference evidence="3" key="2">
    <citation type="submission" date="2020-09" db="EMBL/GenBank/DDBJ databases">
        <authorList>
            <person name="Sun Q."/>
            <person name="Zhou Y."/>
        </authorList>
    </citation>
    <scope>NUCLEOTIDE SEQUENCE</scope>
    <source>
        <strain evidence="3">CGMCC 1.12777</strain>
    </source>
</reference>
<dbReference type="Pfam" id="PF00156">
    <property type="entry name" value="Pribosyltran"/>
    <property type="match status" value="1"/>
</dbReference>
<proteinExistence type="inferred from homology"/>